<protein>
    <recommendedName>
        <fullName evidence="11">Dipeptidyl peptidase 9</fullName>
    </recommendedName>
</protein>
<dbReference type="InterPro" id="IPR045785">
    <property type="entry name" value="Dpp_8/9_N"/>
</dbReference>
<dbReference type="EMBL" id="CAXIEN010000035">
    <property type="protein sequence ID" value="CAL1268589.1"/>
    <property type="molecule type" value="Genomic_DNA"/>
</dbReference>
<evidence type="ECO:0008006" key="11">
    <source>
        <dbReference type="Google" id="ProtNLM"/>
    </source>
</evidence>
<dbReference type="Pfam" id="PF00930">
    <property type="entry name" value="DPPIV_N"/>
    <property type="match status" value="1"/>
</dbReference>
<evidence type="ECO:0000256" key="1">
    <source>
        <dbReference type="ARBA" id="ARBA00010036"/>
    </source>
</evidence>
<dbReference type="SUPFAM" id="SSF82171">
    <property type="entry name" value="DPP6 N-terminal domain-like"/>
    <property type="match status" value="1"/>
</dbReference>
<dbReference type="Gene3D" id="3.40.50.1820">
    <property type="entry name" value="alpha/beta hydrolase"/>
    <property type="match status" value="1"/>
</dbReference>
<proteinExistence type="inferred from homology"/>
<reference evidence="9 10" key="1">
    <citation type="submission" date="2024-04" db="EMBL/GenBank/DDBJ databases">
        <authorList>
            <person name="Rising A."/>
            <person name="Reimegard J."/>
            <person name="Sonavane S."/>
            <person name="Akerstrom W."/>
            <person name="Nylinder S."/>
            <person name="Hedman E."/>
            <person name="Kallberg Y."/>
        </authorList>
    </citation>
    <scope>NUCLEOTIDE SEQUENCE [LARGE SCALE GENOMIC DNA]</scope>
</reference>
<dbReference type="InterPro" id="IPR050278">
    <property type="entry name" value="Serine_Prot_S9B/DPPIV"/>
</dbReference>
<evidence type="ECO:0000313" key="10">
    <source>
        <dbReference type="Proteomes" id="UP001497382"/>
    </source>
</evidence>
<keyword evidence="10" id="KW-1185">Reference proteome</keyword>
<evidence type="ECO:0000259" key="7">
    <source>
        <dbReference type="Pfam" id="PF00930"/>
    </source>
</evidence>
<dbReference type="GO" id="GO:0008236">
    <property type="term" value="F:serine-type peptidase activity"/>
    <property type="evidence" value="ECO:0007669"/>
    <property type="project" value="UniProtKB-KW"/>
</dbReference>
<evidence type="ECO:0000256" key="5">
    <source>
        <dbReference type="SAM" id="MobiDB-lite"/>
    </source>
</evidence>
<accession>A0AAV1ZA51</accession>
<dbReference type="AlphaFoldDB" id="A0AAV1ZA51"/>
<dbReference type="PANTHER" id="PTHR11731">
    <property type="entry name" value="PROTEASE FAMILY S9B,C DIPEPTIDYL-PEPTIDASE IV-RELATED"/>
    <property type="match status" value="1"/>
</dbReference>
<evidence type="ECO:0000259" key="8">
    <source>
        <dbReference type="Pfam" id="PF19520"/>
    </source>
</evidence>
<comment type="similarity">
    <text evidence="1">Belongs to the peptidase S9B family. DPPIV subfamily.</text>
</comment>
<dbReference type="InterPro" id="IPR002469">
    <property type="entry name" value="Peptidase_S9B_N"/>
</dbReference>
<organism evidence="9 10">
    <name type="scientific">Larinioides sclopetarius</name>
    <dbReference type="NCBI Taxonomy" id="280406"/>
    <lineage>
        <taxon>Eukaryota</taxon>
        <taxon>Metazoa</taxon>
        <taxon>Ecdysozoa</taxon>
        <taxon>Arthropoda</taxon>
        <taxon>Chelicerata</taxon>
        <taxon>Arachnida</taxon>
        <taxon>Araneae</taxon>
        <taxon>Araneomorphae</taxon>
        <taxon>Entelegynae</taxon>
        <taxon>Araneoidea</taxon>
        <taxon>Araneidae</taxon>
        <taxon>Larinioides</taxon>
    </lineage>
</organism>
<sequence length="842" mass="96802">MEVDASGDEVNNHRKSNGKKKTWTELKKEVRNVRRQLSSISSKIPSYFEFKEMVAENETRFCRIYFLSTLSSGRETTLLYCDVPFDYAKSKVETYPWQPLLESSFQAQGHFSREEQMQMERKRCVIWGITAFDYQPSIGRFVFPASGSVFYCDDQQTQQTPLHPHELEHFVPISSHLNPQMCPWNPDLIAYINNCDLWVHHIISCCDVRLTYARKGSTDLSEEPLSAGIPSYITQEEFNRYTGFWWQPVSIFSGGDIYHILYEEVDESKVELLYLPCFGDEKELEVYRFPRAGTKNAKSTLKIAQFRLTSTNEIEVLPYLHLSDSITSLSLDMEYLVRAGWTPDGKHVWAKVLDRKQSHEQLLLLPFCSFVSSDPAKEIYTNHVENNPAAQVIYEEVSEVWINVTDVLYFFTQENPNEITFLWASEETGFRHLYIVTVELLMASERKVNNKGAKLAEVSKRIKKKIALTSGEWEVSESDVWVNEKKRLVYFIGLKDSPLERHLYVVDTENLHEPLRLTASGFSHSVAMNDDCTLFVTIQSSVGQPHFGQVYQICYSPNNPFTVQALGYFIEPSALPSSYRQPELFSHRLQSGHLIYGMLFKPPNMRVGEKYPTVLTIYGGPEVQLVTNSYKGMRYLRQYLLSSEGYVVVSIDCRGSRHRGVAFESHIKSRMGTVEIADQVEVLLWLSETTGIIDLERVAVHGWSYGGYLSLMGLIQRPDIFKVAVAGAPVTSWTLYDTGYTERYMGTPEKNVAGYSTGSVIDNANRFPDEFFFLRENRLLIIHGLRDENVHFAHTSQLINALIKAGKPYQLQIYPTERHSLRHLDTSEHYETTLLSFLQQHL</sequence>
<keyword evidence="4" id="KW-0720">Serine protease</keyword>
<dbReference type="PANTHER" id="PTHR11731:SF193">
    <property type="entry name" value="DIPEPTIDYL PEPTIDASE 9"/>
    <property type="match status" value="1"/>
</dbReference>
<dbReference type="Proteomes" id="UP001497382">
    <property type="component" value="Unassembled WGS sequence"/>
</dbReference>
<dbReference type="GO" id="GO:0006508">
    <property type="term" value="P:proteolysis"/>
    <property type="evidence" value="ECO:0007669"/>
    <property type="project" value="UniProtKB-KW"/>
</dbReference>
<evidence type="ECO:0000259" key="6">
    <source>
        <dbReference type="Pfam" id="PF00326"/>
    </source>
</evidence>
<dbReference type="GO" id="GO:0008239">
    <property type="term" value="F:dipeptidyl-peptidase activity"/>
    <property type="evidence" value="ECO:0007669"/>
    <property type="project" value="TreeGrafter"/>
</dbReference>
<dbReference type="InterPro" id="IPR029058">
    <property type="entry name" value="AB_hydrolase_fold"/>
</dbReference>
<gene>
    <name evidence="9" type="ORF">LARSCL_LOCUS4258</name>
</gene>
<dbReference type="SUPFAM" id="SSF53474">
    <property type="entry name" value="alpha/beta-Hydrolases"/>
    <property type="match status" value="1"/>
</dbReference>
<comment type="caution">
    <text evidence="9">The sequence shown here is derived from an EMBL/GenBank/DDBJ whole genome shotgun (WGS) entry which is preliminary data.</text>
</comment>
<evidence type="ECO:0000256" key="3">
    <source>
        <dbReference type="ARBA" id="ARBA00022801"/>
    </source>
</evidence>
<dbReference type="Pfam" id="PF00326">
    <property type="entry name" value="Peptidase_S9"/>
    <property type="match status" value="1"/>
</dbReference>
<keyword evidence="3" id="KW-0378">Hydrolase</keyword>
<evidence type="ECO:0000256" key="4">
    <source>
        <dbReference type="ARBA" id="ARBA00022825"/>
    </source>
</evidence>
<evidence type="ECO:0000313" key="9">
    <source>
        <dbReference type="EMBL" id="CAL1268589.1"/>
    </source>
</evidence>
<name>A0AAV1ZA51_9ARAC</name>
<keyword evidence="2" id="KW-0645">Protease</keyword>
<dbReference type="Gene3D" id="2.140.10.30">
    <property type="entry name" value="Dipeptidylpeptidase IV, N-terminal domain"/>
    <property type="match status" value="1"/>
</dbReference>
<dbReference type="InterPro" id="IPR001375">
    <property type="entry name" value="Peptidase_S9_cat"/>
</dbReference>
<feature type="domain" description="Dipeptidylpeptidase IV N-terminal" evidence="7">
    <location>
        <begin position="151"/>
        <end position="545"/>
    </location>
</feature>
<feature type="domain" description="Peptidase S9 prolyl oligopeptidase catalytic" evidence="6">
    <location>
        <begin position="636"/>
        <end position="842"/>
    </location>
</feature>
<feature type="domain" description="Dipeptidyl peptidase 8 /9 ,N-terminal" evidence="8">
    <location>
        <begin position="20"/>
        <end position="123"/>
    </location>
</feature>
<feature type="region of interest" description="Disordered" evidence="5">
    <location>
        <begin position="1"/>
        <end position="21"/>
    </location>
</feature>
<evidence type="ECO:0000256" key="2">
    <source>
        <dbReference type="ARBA" id="ARBA00022670"/>
    </source>
</evidence>
<dbReference type="Pfam" id="PF19520">
    <property type="entry name" value="Dpp_8_9_N"/>
    <property type="match status" value="1"/>
</dbReference>